<evidence type="ECO:0000259" key="10">
    <source>
        <dbReference type="Pfam" id="PF04290"/>
    </source>
</evidence>
<evidence type="ECO:0000256" key="6">
    <source>
        <dbReference type="ARBA" id="ARBA00022989"/>
    </source>
</evidence>
<comment type="similarity">
    <text evidence="8">Belongs to the TRAP transporter small permease family.</text>
</comment>
<evidence type="ECO:0000256" key="2">
    <source>
        <dbReference type="ARBA" id="ARBA00022448"/>
    </source>
</evidence>
<comment type="subcellular location">
    <subcellularLocation>
        <location evidence="1">Cell inner membrane</location>
        <topology evidence="1">Multi-pass membrane protein</topology>
    </subcellularLocation>
</comment>
<dbReference type="RefSeq" id="WP_129078372.1">
    <property type="nucleotide sequence ID" value="NZ_QOUX01000037.1"/>
</dbReference>
<keyword evidence="12" id="KW-1185">Reference proteome</keyword>
<name>A0A4Q0VSA6_9BACI</name>
<comment type="caution">
    <text evidence="11">The sequence shown here is derived from an EMBL/GenBank/DDBJ whole genome shotgun (WGS) entry which is preliminary data.</text>
</comment>
<evidence type="ECO:0000256" key="4">
    <source>
        <dbReference type="ARBA" id="ARBA00022519"/>
    </source>
</evidence>
<protein>
    <submittedName>
        <fullName evidence="11">TRAP transporter small permease subunit</fullName>
    </submittedName>
</protein>
<evidence type="ECO:0000256" key="7">
    <source>
        <dbReference type="ARBA" id="ARBA00023136"/>
    </source>
</evidence>
<dbReference type="PANTHER" id="PTHR35011">
    <property type="entry name" value="2,3-DIKETO-L-GULONATE TRAP TRANSPORTER SMALL PERMEASE PROTEIN YIAM"/>
    <property type="match status" value="1"/>
</dbReference>
<feature type="transmembrane region" description="Helical" evidence="9">
    <location>
        <begin position="49"/>
        <end position="70"/>
    </location>
</feature>
<evidence type="ECO:0000313" key="12">
    <source>
        <dbReference type="Proteomes" id="UP000290649"/>
    </source>
</evidence>
<accession>A0A4Q0VSA6</accession>
<evidence type="ECO:0000256" key="3">
    <source>
        <dbReference type="ARBA" id="ARBA00022475"/>
    </source>
</evidence>
<feature type="transmembrane region" description="Helical" evidence="9">
    <location>
        <begin position="135"/>
        <end position="156"/>
    </location>
</feature>
<dbReference type="PANTHER" id="PTHR35011:SF4">
    <property type="entry name" value="SLL1102 PROTEIN"/>
    <property type="match status" value="1"/>
</dbReference>
<feature type="domain" description="Tripartite ATP-independent periplasmic transporters DctQ component" evidence="10">
    <location>
        <begin position="30"/>
        <end position="162"/>
    </location>
</feature>
<feature type="transmembrane region" description="Helical" evidence="9">
    <location>
        <begin position="21"/>
        <end position="43"/>
    </location>
</feature>
<gene>
    <name evidence="11" type="ORF">DS745_11515</name>
</gene>
<dbReference type="Pfam" id="PF04290">
    <property type="entry name" value="DctQ"/>
    <property type="match status" value="1"/>
</dbReference>
<keyword evidence="7 9" id="KW-0472">Membrane</keyword>
<dbReference type="EMBL" id="QOUX01000037">
    <property type="protein sequence ID" value="RXJ00679.1"/>
    <property type="molecule type" value="Genomic_DNA"/>
</dbReference>
<keyword evidence="3" id="KW-1003">Cell membrane</keyword>
<organism evidence="11 12">
    <name type="scientific">Anaerobacillus alkaliphilus</name>
    <dbReference type="NCBI Taxonomy" id="1548597"/>
    <lineage>
        <taxon>Bacteria</taxon>
        <taxon>Bacillati</taxon>
        <taxon>Bacillota</taxon>
        <taxon>Bacilli</taxon>
        <taxon>Bacillales</taxon>
        <taxon>Bacillaceae</taxon>
        <taxon>Anaerobacillus</taxon>
    </lineage>
</organism>
<dbReference type="Proteomes" id="UP000290649">
    <property type="component" value="Unassembled WGS sequence"/>
</dbReference>
<feature type="transmembrane region" description="Helical" evidence="9">
    <location>
        <begin position="91"/>
        <end position="115"/>
    </location>
</feature>
<evidence type="ECO:0000256" key="8">
    <source>
        <dbReference type="ARBA" id="ARBA00038436"/>
    </source>
</evidence>
<dbReference type="InterPro" id="IPR055348">
    <property type="entry name" value="DctQ"/>
</dbReference>
<keyword evidence="5 9" id="KW-0812">Transmembrane</keyword>
<evidence type="ECO:0000256" key="9">
    <source>
        <dbReference type="SAM" id="Phobius"/>
    </source>
</evidence>
<dbReference type="OrthoDB" id="63744at2"/>
<keyword evidence="4" id="KW-0997">Cell inner membrane</keyword>
<evidence type="ECO:0000256" key="1">
    <source>
        <dbReference type="ARBA" id="ARBA00004429"/>
    </source>
</evidence>
<sequence>MKPLLRVFSYVDKFHEFVAKTTAWLILVLIFTMTYEVASRYLFNNPTVWSYDLSYFLSSLFLMFGMAYTMSIKGHVNIDIFYGNFSPRVKAACDVGFALLLFFPLWYLIIATMIPHVQFSINMNEKSSFGSWFPIIWPYKLWILTGLILLFIQGIVEFSRDLIWLIKGGERP</sequence>
<evidence type="ECO:0000256" key="5">
    <source>
        <dbReference type="ARBA" id="ARBA00022692"/>
    </source>
</evidence>
<proteinExistence type="inferred from homology"/>
<reference evidence="11 12" key="1">
    <citation type="journal article" date="2019" name="Int. J. Syst. Evol. Microbiol.">
        <title>Anaerobacillus alkaliphilus sp. nov., a novel alkaliphilic and moderately halophilic bacterium.</title>
        <authorList>
            <person name="Borsodi A.K."/>
            <person name="Aszalos J.M."/>
            <person name="Bihari P."/>
            <person name="Nagy I."/>
            <person name="Schumann P."/>
            <person name="Sproer C."/>
            <person name="Kovacs A.L."/>
            <person name="Boka K."/>
            <person name="Dobosy P."/>
            <person name="Ovari M."/>
            <person name="Szili-Kovacs T."/>
            <person name="Toth E."/>
        </authorList>
    </citation>
    <scope>NUCLEOTIDE SEQUENCE [LARGE SCALE GENOMIC DNA]</scope>
    <source>
        <strain evidence="11 12">B16-10</strain>
    </source>
</reference>
<keyword evidence="6 9" id="KW-1133">Transmembrane helix</keyword>
<dbReference type="AlphaFoldDB" id="A0A4Q0VSA6"/>
<evidence type="ECO:0000313" key="11">
    <source>
        <dbReference type="EMBL" id="RXJ00679.1"/>
    </source>
</evidence>
<keyword evidence="2" id="KW-0813">Transport</keyword>
<dbReference type="InterPro" id="IPR007387">
    <property type="entry name" value="TRAP_DctQ"/>
</dbReference>
<dbReference type="GO" id="GO:0005886">
    <property type="term" value="C:plasma membrane"/>
    <property type="evidence" value="ECO:0007669"/>
    <property type="project" value="UniProtKB-SubCell"/>
</dbReference>